<feature type="compositionally biased region" description="Polar residues" evidence="3">
    <location>
        <begin position="191"/>
        <end position="202"/>
    </location>
</feature>
<gene>
    <name evidence="4" type="ORF">FBUS_07850</name>
</gene>
<organism evidence="4 5">
    <name type="scientific">Fasciolopsis buskii</name>
    <dbReference type="NCBI Taxonomy" id="27845"/>
    <lineage>
        <taxon>Eukaryota</taxon>
        <taxon>Metazoa</taxon>
        <taxon>Spiralia</taxon>
        <taxon>Lophotrochozoa</taxon>
        <taxon>Platyhelminthes</taxon>
        <taxon>Trematoda</taxon>
        <taxon>Digenea</taxon>
        <taxon>Plagiorchiida</taxon>
        <taxon>Echinostomata</taxon>
        <taxon>Echinostomatoidea</taxon>
        <taxon>Fasciolidae</taxon>
        <taxon>Fasciolopsis</taxon>
    </lineage>
</organism>
<dbReference type="GO" id="GO:0019905">
    <property type="term" value="F:syntaxin binding"/>
    <property type="evidence" value="ECO:0007669"/>
    <property type="project" value="InterPro"/>
</dbReference>
<comment type="caution">
    <text evidence="4">The sequence shown here is derived from an EMBL/GenBank/DDBJ whole genome shotgun (WGS) entry which is preliminary data.</text>
</comment>
<dbReference type="Pfam" id="PF09728">
    <property type="entry name" value="Taxilin"/>
    <property type="match status" value="1"/>
</dbReference>
<evidence type="ECO:0000256" key="1">
    <source>
        <dbReference type="ARBA" id="ARBA00009550"/>
    </source>
</evidence>
<dbReference type="PANTHER" id="PTHR16127:SF13">
    <property type="entry name" value="GH01188P"/>
    <property type="match status" value="1"/>
</dbReference>
<keyword evidence="2" id="KW-0175">Coiled coil</keyword>
<dbReference type="AlphaFoldDB" id="A0A8E0VIW2"/>
<feature type="compositionally biased region" description="Low complexity" evidence="3">
    <location>
        <begin position="157"/>
        <end position="166"/>
    </location>
</feature>
<evidence type="ECO:0000313" key="5">
    <source>
        <dbReference type="Proteomes" id="UP000728185"/>
    </source>
</evidence>
<dbReference type="OrthoDB" id="425555at2759"/>
<sequence>MQCQMDQERVKAQQQVIRMEEEAKLMKERMDTHINLENKLKEQIEFYKTKYRSFNKTMADSNRLFDSAKEEMEKLGKRVRQAERDVVEWRGKWELSQRKLLELVEEHKKKTEEAEASKKRADRLAGLCRALREQLPDIHKPSLDVTGNSYSNKSVQPNGDGPNDGPGDSEHLPQVCPSKITSAHYEPDDLPSSTVPSPQSNDQTDESKQIESIEPDESSSASPFYIWYLCPLTC</sequence>
<evidence type="ECO:0000256" key="2">
    <source>
        <dbReference type="SAM" id="Coils"/>
    </source>
</evidence>
<protein>
    <submittedName>
        <fullName evidence="4">Gamma taxilin</fullName>
    </submittedName>
</protein>
<feature type="coiled-coil region" evidence="2">
    <location>
        <begin position="58"/>
        <end position="124"/>
    </location>
</feature>
<name>A0A8E0VIW2_9TREM</name>
<evidence type="ECO:0000256" key="3">
    <source>
        <dbReference type="SAM" id="MobiDB-lite"/>
    </source>
</evidence>
<evidence type="ECO:0000313" key="4">
    <source>
        <dbReference type="EMBL" id="KAA0191930.1"/>
    </source>
</evidence>
<dbReference type="Proteomes" id="UP000728185">
    <property type="component" value="Unassembled WGS sequence"/>
</dbReference>
<dbReference type="InterPro" id="IPR026183">
    <property type="entry name" value="Taxilin_fam"/>
</dbReference>
<feature type="compositionally biased region" description="Polar residues" evidence="3">
    <location>
        <begin position="145"/>
        <end position="156"/>
    </location>
</feature>
<reference evidence="4" key="1">
    <citation type="submission" date="2019-05" db="EMBL/GenBank/DDBJ databases">
        <title>Annotation for the trematode Fasciolopsis buski.</title>
        <authorList>
            <person name="Choi Y.-J."/>
        </authorList>
    </citation>
    <scope>NUCLEOTIDE SEQUENCE</scope>
    <source>
        <strain evidence="4">HT</strain>
        <tissue evidence="4">Whole worm</tissue>
    </source>
</reference>
<keyword evidence="5" id="KW-1185">Reference proteome</keyword>
<accession>A0A8E0VIW2</accession>
<comment type="similarity">
    <text evidence="1">Belongs to the taxilin family.</text>
</comment>
<dbReference type="PANTHER" id="PTHR16127">
    <property type="entry name" value="TAXILIN"/>
    <property type="match status" value="1"/>
</dbReference>
<proteinExistence type="inferred from homology"/>
<feature type="region of interest" description="Disordered" evidence="3">
    <location>
        <begin position="138"/>
        <end position="220"/>
    </location>
</feature>
<dbReference type="EMBL" id="LUCM01006025">
    <property type="protein sequence ID" value="KAA0191930.1"/>
    <property type="molecule type" value="Genomic_DNA"/>
</dbReference>